<dbReference type="SMART" id="SM00744">
    <property type="entry name" value="RINGv"/>
    <property type="match status" value="1"/>
</dbReference>
<keyword evidence="7" id="KW-1185">Reference proteome</keyword>
<dbReference type="PROSITE" id="PS51292">
    <property type="entry name" value="ZF_RING_CH"/>
    <property type="match status" value="1"/>
</dbReference>
<dbReference type="PROSITE" id="PS50006">
    <property type="entry name" value="FHA_DOMAIN"/>
    <property type="match status" value="1"/>
</dbReference>
<dbReference type="AlphaFoldDB" id="A0AAD1XBK7"/>
<feature type="domain" description="RING-CH-type" evidence="5">
    <location>
        <begin position="181"/>
        <end position="257"/>
    </location>
</feature>
<dbReference type="Gene3D" id="2.60.200.20">
    <property type="match status" value="1"/>
</dbReference>
<dbReference type="PANTHER" id="PTHR46210">
    <property type="entry name" value="FHA DOMAIN-CONTAINING PROTEIN"/>
    <property type="match status" value="1"/>
</dbReference>
<keyword evidence="3" id="KW-0862">Zinc</keyword>
<dbReference type="CDD" id="cd00060">
    <property type="entry name" value="FHA"/>
    <property type="match status" value="1"/>
</dbReference>
<dbReference type="Pfam" id="PF12906">
    <property type="entry name" value="RINGv"/>
    <property type="match status" value="1"/>
</dbReference>
<reference evidence="6" key="1">
    <citation type="submission" date="2023-07" db="EMBL/GenBank/DDBJ databases">
        <authorList>
            <consortium name="AG Swart"/>
            <person name="Singh M."/>
            <person name="Singh A."/>
            <person name="Seah K."/>
            <person name="Emmerich C."/>
        </authorList>
    </citation>
    <scope>NUCLEOTIDE SEQUENCE</scope>
    <source>
        <strain evidence="6">DP1</strain>
    </source>
</reference>
<keyword evidence="1" id="KW-0479">Metal-binding</keyword>
<evidence type="ECO:0000259" key="4">
    <source>
        <dbReference type="PROSITE" id="PS50006"/>
    </source>
</evidence>
<dbReference type="Pfam" id="PF00498">
    <property type="entry name" value="FHA"/>
    <property type="match status" value="1"/>
</dbReference>
<dbReference type="SMART" id="SM00240">
    <property type="entry name" value="FHA"/>
    <property type="match status" value="1"/>
</dbReference>
<evidence type="ECO:0000259" key="5">
    <source>
        <dbReference type="PROSITE" id="PS51292"/>
    </source>
</evidence>
<dbReference type="InterPro" id="IPR000253">
    <property type="entry name" value="FHA_dom"/>
</dbReference>
<dbReference type="GO" id="GO:0008270">
    <property type="term" value="F:zinc ion binding"/>
    <property type="evidence" value="ECO:0007669"/>
    <property type="project" value="UniProtKB-KW"/>
</dbReference>
<accession>A0AAD1XBK7</accession>
<evidence type="ECO:0000256" key="3">
    <source>
        <dbReference type="ARBA" id="ARBA00022833"/>
    </source>
</evidence>
<dbReference type="CDD" id="cd16495">
    <property type="entry name" value="RING_CH-C4HC3_MARCH"/>
    <property type="match status" value="1"/>
</dbReference>
<dbReference type="PANTHER" id="PTHR46210:SF1">
    <property type="entry name" value="FHA DOMAIN-CONTAINING PROTEIN"/>
    <property type="match status" value="1"/>
</dbReference>
<dbReference type="SUPFAM" id="SSF57850">
    <property type="entry name" value="RING/U-box"/>
    <property type="match status" value="1"/>
</dbReference>
<organism evidence="6 7">
    <name type="scientific">Euplotes crassus</name>
    <dbReference type="NCBI Taxonomy" id="5936"/>
    <lineage>
        <taxon>Eukaryota</taxon>
        <taxon>Sar</taxon>
        <taxon>Alveolata</taxon>
        <taxon>Ciliophora</taxon>
        <taxon>Intramacronucleata</taxon>
        <taxon>Spirotrichea</taxon>
        <taxon>Hypotrichia</taxon>
        <taxon>Euplotida</taxon>
        <taxon>Euplotidae</taxon>
        <taxon>Moneuplotes</taxon>
    </lineage>
</organism>
<dbReference type="Gene3D" id="3.30.40.10">
    <property type="entry name" value="Zinc/RING finger domain, C3HC4 (zinc finger)"/>
    <property type="match status" value="1"/>
</dbReference>
<evidence type="ECO:0000313" key="6">
    <source>
        <dbReference type="EMBL" id="CAI2364515.1"/>
    </source>
</evidence>
<keyword evidence="2" id="KW-0863">Zinc-finger</keyword>
<dbReference type="InterPro" id="IPR011016">
    <property type="entry name" value="Znf_RING-CH"/>
</dbReference>
<protein>
    <submittedName>
        <fullName evidence="6">Uncharacterized protein</fullName>
    </submittedName>
</protein>
<feature type="domain" description="FHA" evidence="4">
    <location>
        <begin position="310"/>
        <end position="360"/>
    </location>
</feature>
<dbReference type="SUPFAM" id="SSF49879">
    <property type="entry name" value="SMAD/FHA domain"/>
    <property type="match status" value="1"/>
</dbReference>
<dbReference type="EMBL" id="CAMPGE010005669">
    <property type="protein sequence ID" value="CAI2364515.1"/>
    <property type="molecule type" value="Genomic_DNA"/>
</dbReference>
<comment type="caution">
    <text evidence="6">The sequence shown here is derived from an EMBL/GenBank/DDBJ whole genome shotgun (WGS) entry which is preliminary data.</text>
</comment>
<sequence length="478" mass="55433">MEQVGDCEQRFFFADKEESKTIPEAESKSVLSCEYMIWSRISNGLFDYESNQNDIKADVFAIKNKGLIVNSKARITHIPHLKDGKWIENEEDPKSLAYVEQLDNNEFIIKPVYTTSSINNRLWQIVRGNHFEPGQAGYIIKPKDIIKIGRISLRVRELVTDNVESFVSIDEELEDCVKLMNEPDNNEACKFCWMNEETEDNPKLCPCSCTGSMRYIHINCLRHWIDSRKQTKGENGVTSVIWKSFDCEICKKPYPSLFEYKGKKWSLHSLFEKDRDNLQKPYIILESMKCSRNSGKVIHTLKWNNRIIPYKLGRGHEADVRVTNDISVSRLHMQLSYQNGNFIIKDLKSKFGTLVLANKFIKISKGQHSTIQIGRTVMSFTVQDLTRFNTGAFGPKNSDSLDIKSFFERDFHIPYFGMPEGQENVNLPQEDIVKNIPQFKVHSNTPVMKGTLLPPAEYQVDMERLQEEEDRRRDLDNM</sequence>
<dbReference type="Proteomes" id="UP001295684">
    <property type="component" value="Unassembled WGS sequence"/>
</dbReference>
<evidence type="ECO:0000313" key="7">
    <source>
        <dbReference type="Proteomes" id="UP001295684"/>
    </source>
</evidence>
<proteinExistence type="predicted"/>
<name>A0AAD1XBK7_EUPCR</name>
<dbReference type="InterPro" id="IPR008984">
    <property type="entry name" value="SMAD_FHA_dom_sf"/>
</dbReference>
<evidence type="ECO:0000256" key="1">
    <source>
        <dbReference type="ARBA" id="ARBA00022723"/>
    </source>
</evidence>
<gene>
    <name evidence="6" type="ORF">ECRASSUSDP1_LOCUS5859</name>
</gene>
<dbReference type="InterPro" id="IPR013083">
    <property type="entry name" value="Znf_RING/FYVE/PHD"/>
</dbReference>
<evidence type="ECO:0000256" key="2">
    <source>
        <dbReference type="ARBA" id="ARBA00022771"/>
    </source>
</evidence>